<protein>
    <submittedName>
        <fullName evidence="2">Uncharacterized protein</fullName>
    </submittedName>
</protein>
<dbReference type="WBParaSite" id="ES5_v2.g12764.t1">
    <property type="protein sequence ID" value="ES5_v2.g12764.t1"/>
    <property type="gene ID" value="ES5_v2.g12764"/>
</dbReference>
<evidence type="ECO:0000313" key="2">
    <source>
        <dbReference type="WBParaSite" id="ES5_v2.g12764.t1"/>
    </source>
</evidence>
<organism evidence="1 2">
    <name type="scientific">Panagrolaimus sp. ES5</name>
    <dbReference type="NCBI Taxonomy" id="591445"/>
    <lineage>
        <taxon>Eukaryota</taxon>
        <taxon>Metazoa</taxon>
        <taxon>Ecdysozoa</taxon>
        <taxon>Nematoda</taxon>
        <taxon>Chromadorea</taxon>
        <taxon>Rhabditida</taxon>
        <taxon>Tylenchina</taxon>
        <taxon>Panagrolaimomorpha</taxon>
        <taxon>Panagrolaimoidea</taxon>
        <taxon>Panagrolaimidae</taxon>
        <taxon>Panagrolaimus</taxon>
    </lineage>
</organism>
<proteinExistence type="predicted"/>
<evidence type="ECO:0000313" key="1">
    <source>
        <dbReference type="Proteomes" id="UP000887579"/>
    </source>
</evidence>
<reference evidence="2" key="1">
    <citation type="submission" date="2022-11" db="UniProtKB">
        <authorList>
            <consortium name="WormBaseParasite"/>
        </authorList>
    </citation>
    <scope>IDENTIFICATION</scope>
</reference>
<accession>A0AC34F775</accession>
<name>A0AC34F775_9BILA</name>
<dbReference type="Proteomes" id="UP000887579">
    <property type="component" value="Unplaced"/>
</dbReference>
<sequence>MDCLNSTDSNVSVEDQKKALKSLEENAAKLMRPEEKHIALNLGVIPLLVEFLDCPNPGIRKDTLSALLQYVSDPEFTEAAIAAGAISKLLNIGNLPGSTVEIAFSSICVLKCIIQKSVKGRDLLIEAGKTPLFSNMIGIVDYKTDETGADIYTQQFENIVKAFDEFNINSESNYHFTPEQLKNAFKSMSNMEKAMLDFSKIATQNPEESQAWQALTNFTQQGIATLYSLIDFLHLSNPTPAEIKGIVEIIPKIITVSEHPDDKIKCIIARVLAYLSNTEHQICIVQANGVPYLLKMFNSDDIVLRYLSAHTFQNFKMHKTAEFQAQINEAKKVSPLLKLLESSKIELVLNVIEALEITARENKSNVFKSKIIFALMNLLKSKNNLIRFSAATAVVSITREYESRPIILGAAIPILIEEIQCQQFNFKSLLTIFDCFKKGKNDEIQVIIDAKGIPALMKLLKSENEHICILSATLIAIFMFEKMDHGEVQPSQKRIEIVVQAGVVPTFVEFLKSSNITLQMMASEGLVAITYRGVENIEAVLHANAIPSILKLLQHENPEIRLNAIKAITKLCLIMTDSEECKIVLKSLGEIGEKMVELEMPVAVVAGIFPALMKHMDSINHDICLEALYTLLQFVKVPELSKIAVEAGVIPPLIEIAKISDTLSNKSIAAVTLITLKFLVQNTPNGKELAIVAGAPSVIIDAIEYIPAMIDRKAIHIFTIVKSLMESSTEAAFGTSASEHLKYLHENLSDKEFKDIEKQIAEKSGTMTAFKIINDLTEDPNPCAYKIENVVKAEVVPHCVKLLQHEYTAIKTIAIQALSIINNGEEEHRQAIILADGVPSLIEILKSDDIVFRYLAAHLLSNLTNYGTSELKAQINEMKNFLPLLKLLESPNTDFLLSIRIVKALGITVHNEKQYRIDDEPIKTLMKVLNSENDIVRLNAAKTLFKFTLERSLNFVQERLQLSSKKRDSSEITPSKNIIPIMKAIIPVLTEYVQSENVELYKDAYKIFCILIEKNDDEIKSLIIDANGVAAVFKALNSNKSQLYVSGSIEKLCYKKFWEPNLKAIDAFVDSGAIQIYMKHLDSDDPNLCQIGFSGLNRIAEVLQKSLPEQKQLVINSGAAELLTEYRRIEKIEMDAIAETVSEDEEEEEELE</sequence>